<dbReference type="InterPro" id="IPR008983">
    <property type="entry name" value="Tumour_necrosis_fac-like_dom"/>
</dbReference>
<protein>
    <submittedName>
        <fullName evidence="1">Uncharacterized protein</fullName>
    </submittedName>
</protein>
<dbReference type="EMBL" id="LQCK02000021">
    <property type="protein sequence ID" value="KZB94996.1"/>
    <property type="molecule type" value="Genomic_DNA"/>
</dbReference>
<dbReference type="SUPFAM" id="SSF49842">
    <property type="entry name" value="TNF-like"/>
    <property type="match status" value="1"/>
</dbReference>
<reference evidence="1" key="1">
    <citation type="submission" date="2016-03" db="EMBL/GenBank/DDBJ databases">
        <title>Sphingomonas melonis TY, whole genome shotgun sequencing.</title>
        <authorList>
            <person name="Wang H."/>
            <person name="Zhu P."/>
        </authorList>
    </citation>
    <scope>NUCLEOTIDE SEQUENCE [LARGE SCALE GENOMIC DNA]</scope>
    <source>
        <strain evidence="1">TY</strain>
    </source>
</reference>
<sequence length="409" mass="42479">MHLPAGIYRVNGQVTIPAGIMLVGEGSQGSNEARGTVIKHYSTGDCLVWDGSGPEYAGTGGGLRDILIVKADGYQGGTAIRLVARDDSHRPGEMLFDNVLVYGVGATIGKAGRGGLWAHGLVVDGSAARTSGSIGVRSVHLNKTRFAEAITPNETLVLNQATHFFAQGLQIDAGDSRAPQGVTLKGANDAIFFTSADIGGSVIVTANDADNHTSDFHLTGKIAAVFDNRDSQLTGTMSASFDRAGRYVLRNRSGDLAIRSNINPDFALAIVRPGGGVTGDGSSYPIVFDTKDRDRGNNFGAMPVNEFVCMAAGRYLFVVSATLSGVTVAHRRADLSIDQAGSVARSHVATINPGALQAGGFVTIEKTVILELAAGDRVRAVVSVAGGPRSVGVFGAAGRYSTLAGQYLE</sequence>
<evidence type="ECO:0000313" key="2">
    <source>
        <dbReference type="Proteomes" id="UP000078460"/>
    </source>
</evidence>
<organism evidence="1 2">
    <name type="scientific">Sphingomonas melonis TY</name>
    <dbReference type="NCBI Taxonomy" id="621456"/>
    <lineage>
        <taxon>Bacteria</taxon>
        <taxon>Pseudomonadati</taxon>
        <taxon>Pseudomonadota</taxon>
        <taxon>Alphaproteobacteria</taxon>
        <taxon>Sphingomonadales</taxon>
        <taxon>Sphingomonadaceae</taxon>
        <taxon>Sphingomonas</taxon>
    </lineage>
</organism>
<dbReference type="Gene3D" id="2.60.120.40">
    <property type="match status" value="1"/>
</dbReference>
<evidence type="ECO:0000313" key="1">
    <source>
        <dbReference type="EMBL" id="KZB94996.1"/>
    </source>
</evidence>
<comment type="caution">
    <text evidence="1">The sequence shown here is derived from an EMBL/GenBank/DDBJ whole genome shotgun (WGS) entry which is preliminary data.</text>
</comment>
<gene>
    <name evidence="1" type="ORF">AVM11_17895</name>
</gene>
<dbReference type="STRING" id="621456.BJP26_13975"/>
<dbReference type="AlphaFoldDB" id="A0A175Y3R9"/>
<name>A0A175Y3R9_9SPHN</name>
<keyword evidence="2" id="KW-1185">Reference proteome</keyword>
<accession>A0A175Y3R9</accession>
<proteinExistence type="predicted"/>
<dbReference type="Gene3D" id="2.160.20.10">
    <property type="entry name" value="Single-stranded right-handed beta-helix, Pectin lyase-like"/>
    <property type="match status" value="1"/>
</dbReference>
<dbReference type="Proteomes" id="UP000078460">
    <property type="component" value="Unassembled WGS sequence"/>
</dbReference>
<dbReference type="InterPro" id="IPR012334">
    <property type="entry name" value="Pectin_lyas_fold"/>
</dbReference>